<reference evidence="6 7" key="1">
    <citation type="submission" date="2019-08" db="EMBL/GenBank/DDBJ databases">
        <title>Hyperibacter terrae gen. nov., sp. nov. and Hyperibacter viscosus sp. nov., two new members in the family Rhodospirillaceae isolated from the rhizosphere of Hypericum perforatum.</title>
        <authorList>
            <person name="Noviana Z."/>
        </authorList>
    </citation>
    <scope>NUCLEOTIDE SEQUENCE [LARGE SCALE GENOMIC DNA]</scope>
    <source>
        <strain evidence="6 7">R5913</strain>
    </source>
</reference>
<dbReference type="SUPFAM" id="SSF52768">
    <property type="entry name" value="Arginase/deacetylase"/>
    <property type="match status" value="1"/>
</dbReference>
<dbReference type="Pfam" id="PF00491">
    <property type="entry name" value="Arginase"/>
    <property type="match status" value="1"/>
</dbReference>
<feature type="binding site" evidence="4">
    <location>
        <position position="158"/>
    </location>
    <ligand>
        <name>Mn(2+)</name>
        <dbReference type="ChEBI" id="CHEBI:29035"/>
        <label>1</label>
    </ligand>
</feature>
<keyword evidence="7" id="KW-1185">Reference proteome</keyword>
<keyword evidence="4" id="KW-0464">Manganese</keyword>
<dbReference type="OrthoDB" id="9788689at2"/>
<dbReference type="EMBL" id="CP042906">
    <property type="protein sequence ID" value="QEX18355.1"/>
    <property type="molecule type" value="Genomic_DNA"/>
</dbReference>
<gene>
    <name evidence="6" type="primary">gpuA</name>
    <name evidence="6" type="ORF">FRZ44_36600</name>
</gene>
<dbReference type="InterPro" id="IPR006035">
    <property type="entry name" value="Ureohydrolase"/>
</dbReference>
<evidence type="ECO:0000256" key="5">
    <source>
        <dbReference type="RuleBase" id="RU003684"/>
    </source>
</evidence>
<sequence>MNDHSPRHNEPLRPIDSSVIPRFAGLATFMRTPYRPSAVGLDIALAGVPFDLGSTNRDGPRHGPAQIREMSRLIRQVNPTTRVAPFDLCQVADVGDAPVNPLDAAGSIDKITEFFSEIAKAGAAPVSVGGDHTVTLPILRGIVKNGPVGCVHFDAHADTLDELLGSRINHATPFRRAVEEGIIDPKRTIQIGLRGTRYSDDDIQYGYDVGMRVITMDDFDEMGRKAVVQEVHRVVGQHPTYVTFDIDGLDPVFCPGTGAPEPGGLTMRDAQVVLRGLMGLNLIGGDVCEVSPPLDPQGHTALNGANLMFEILCIVADSVARRKAGR</sequence>
<dbReference type="InterPro" id="IPR005925">
    <property type="entry name" value="Agmatinase-rel"/>
</dbReference>
<dbReference type="PROSITE" id="PS51409">
    <property type="entry name" value="ARGINASE_2"/>
    <property type="match status" value="1"/>
</dbReference>
<dbReference type="Gene3D" id="3.40.800.10">
    <property type="entry name" value="Ureohydrolase domain"/>
    <property type="match status" value="1"/>
</dbReference>
<evidence type="ECO:0000256" key="1">
    <source>
        <dbReference type="ARBA" id="ARBA00009227"/>
    </source>
</evidence>
<dbReference type="PIRSF" id="PIRSF036979">
    <property type="entry name" value="Arginase"/>
    <property type="match status" value="1"/>
</dbReference>
<dbReference type="PRINTS" id="PR00116">
    <property type="entry name" value="ARGINASE"/>
</dbReference>
<comment type="cofactor">
    <cofactor evidence="4">
        <name>Mn(2+)</name>
        <dbReference type="ChEBI" id="CHEBI:29035"/>
    </cofactor>
    <text evidence="4">Binds 2 manganese ions per subunit.</text>
</comment>
<keyword evidence="2 4" id="KW-0479">Metal-binding</keyword>
<accession>A0A5J6MP06</accession>
<evidence type="ECO:0000313" key="6">
    <source>
        <dbReference type="EMBL" id="QEX18355.1"/>
    </source>
</evidence>
<dbReference type="PANTHER" id="PTHR11358">
    <property type="entry name" value="ARGINASE/AGMATINASE"/>
    <property type="match status" value="1"/>
</dbReference>
<evidence type="ECO:0000256" key="4">
    <source>
        <dbReference type="PIRSR" id="PIRSR036979-1"/>
    </source>
</evidence>
<feature type="binding site" evidence="4">
    <location>
        <position position="132"/>
    </location>
    <ligand>
        <name>Mn(2+)</name>
        <dbReference type="ChEBI" id="CHEBI:29035"/>
        <label>1</label>
    </ligand>
</feature>
<organism evidence="6 7">
    <name type="scientific">Hypericibacter terrae</name>
    <dbReference type="NCBI Taxonomy" id="2602015"/>
    <lineage>
        <taxon>Bacteria</taxon>
        <taxon>Pseudomonadati</taxon>
        <taxon>Pseudomonadota</taxon>
        <taxon>Alphaproteobacteria</taxon>
        <taxon>Rhodospirillales</taxon>
        <taxon>Dongiaceae</taxon>
        <taxon>Hypericibacter</taxon>
    </lineage>
</organism>
<feature type="binding site" evidence="4">
    <location>
        <position position="245"/>
    </location>
    <ligand>
        <name>Mn(2+)</name>
        <dbReference type="ChEBI" id="CHEBI:29035"/>
        <label>1</label>
    </ligand>
</feature>
<dbReference type="GO" id="GO:0008783">
    <property type="term" value="F:agmatinase activity"/>
    <property type="evidence" value="ECO:0007669"/>
    <property type="project" value="TreeGrafter"/>
</dbReference>
<proteinExistence type="inferred from homology"/>
<protein>
    <submittedName>
        <fullName evidence="6">Guanidinopropionase</fullName>
    </submittedName>
</protein>
<dbReference type="KEGG" id="htq:FRZ44_36600"/>
<dbReference type="InterPro" id="IPR020855">
    <property type="entry name" value="Ureohydrolase_Mn_BS"/>
</dbReference>
<comment type="similarity">
    <text evidence="1">Belongs to the arginase family. Agmatinase subfamily.</text>
</comment>
<evidence type="ECO:0000256" key="3">
    <source>
        <dbReference type="ARBA" id="ARBA00022801"/>
    </source>
</evidence>
<dbReference type="GO" id="GO:0046872">
    <property type="term" value="F:metal ion binding"/>
    <property type="evidence" value="ECO:0007669"/>
    <property type="project" value="UniProtKB-KW"/>
</dbReference>
<keyword evidence="3 5" id="KW-0378">Hydrolase</keyword>
<dbReference type="RefSeq" id="WP_151178522.1">
    <property type="nucleotide sequence ID" value="NZ_CP042906.1"/>
</dbReference>
<dbReference type="AlphaFoldDB" id="A0A5J6MP06"/>
<dbReference type="Proteomes" id="UP000326202">
    <property type="component" value="Chromosome"/>
</dbReference>
<feature type="binding site" evidence="4">
    <location>
        <position position="156"/>
    </location>
    <ligand>
        <name>Mn(2+)</name>
        <dbReference type="ChEBI" id="CHEBI:29035"/>
        <label>1</label>
    </ligand>
</feature>
<dbReference type="PROSITE" id="PS01053">
    <property type="entry name" value="ARGINASE_1"/>
    <property type="match status" value="1"/>
</dbReference>
<evidence type="ECO:0000256" key="2">
    <source>
        <dbReference type="ARBA" id="ARBA00022723"/>
    </source>
</evidence>
<name>A0A5J6MP06_9PROT</name>
<dbReference type="GO" id="GO:0033389">
    <property type="term" value="P:putrescine biosynthetic process from arginine, via agmatine"/>
    <property type="evidence" value="ECO:0007669"/>
    <property type="project" value="TreeGrafter"/>
</dbReference>
<feature type="binding site" evidence="4">
    <location>
        <position position="247"/>
    </location>
    <ligand>
        <name>Mn(2+)</name>
        <dbReference type="ChEBI" id="CHEBI:29035"/>
        <label>1</label>
    </ligand>
</feature>
<dbReference type="CDD" id="cd11592">
    <property type="entry name" value="Agmatinase_PAH"/>
    <property type="match status" value="1"/>
</dbReference>
<dbReference type="NCBIfam" id="TIGR01230">
    <property type="entry name" value="agmatinase"/>
    <property type="match status" value="1"/>
</dbReference>
<dbReference type="PANTHER" id="PTHR11358:SF26">
    <property type="entry name" value="GUANIDINO ACID HYDROLASE, MITOCHONDRIAL"/>
    <property type="match status" value="1"/>
</dbReference>
<feature type="binding site" evidence="4">
    <location>
        <position position="154"/>
    </location>
    <ligand>
        <name>Mn(2+)</name>
        <dbReference type="ChEBI" id="CHEBI:29035"/>
        <label>1</label>
    </ligand>
</feature>
<evidence type="ECO:0000313" key="7">
    <source>
        <dbReference type="Proteomes" id="UP000326202"/>
    </source>
</evidence>
<dbReference type="InterPro" id="IPR023696">
    <property type="entry name" value="Ureohydrolase_dom_sf"/>
</dbReference>